<dbReference type="RefSeq" id="WP_011765832.1">
    <property type="nucleotide sequence ID" value="NC_008702.1"/>
</dbReference>
<feature type="signal peptide" evidence="2">
    <location>
        <begin position="1"/>
        <end position="34"/>
    </location>
</feature>
<protein>
    <submittedName>
        <fullName evidence="3">Hypothetical membrane protein</fullName>
    </submittedName>
</protein>
<name>A1K7B3_AZOSB</name>
<organism evidence="3 4">
    <name type="scientific">Azoarcus sp. (strain BH72)</name>
    <dbReference type="NCBI Taxonomy" id="418699"/>
    <lineage>
        <taxon>Bacteria</taxon>
        <taxon>Pseudomonadati</taxon>
        <taxon>Pseudomonadota</taxon>
        <taxon>Betaproteobacteria</taxon>
        <taxon>Rhodocyclales</taxon>
        <taxon>Zoogloeaceae</taxon>
        <taxon>Azoarcus</taxon>
    </lineage>
</organism>
<reference evidence="3 4" key="1">
    <citation type="journal article" date="2006" name="Nat. Biotechnol.">
        <title>Complete genome of the mutualistic, N2-fixing grass endophyte Azoarcus sp. strain BH72.</title>
        <authorList>
            <person name="Krause A."/>
            <person name="Ramakumar A."/>
            <person name="Bartels D."/>
            <person name="Battistoni F."/>
            <person name="Bekel T."/>
            <person name="Boch J."/>
            <person name="Boehm M."/>
            <person name="Friedrich F."/>
            <person name="Hurek T."/>
            <person name="Krause L."/>
            <person name="Linke B."/>
            <person name="McHardy A.C."/>
            <person name="Sarkar A."/>
            <person name="Schneiker S."/>
            <person name="Syed A.A."/>
            <person name="Thauer R."/>
            <person name="Vorhoelter F.-J."/>
            <person name="Weidner S."/>
            <person name="Puehler A."/>
            <person name="Reinhold-Hurek B."/>
            <person name="Kaiser O."/>
            <person name="Goesmann A."/>
        </authorList>
    </citation>
    <scope>NUCLEOTIDE SEQUENCE [LARGE SCALE GENOMIC DNA]</scope>
    <source>
        <strain evidence="3 4">BH72</strain>
    </source>
</reference>
<keyword evidence="1" id="KW-0472">Membrane</keyword>
<evidence type="ECO:0000256" key="1">
    <source>
        <dbReference type="SAM" id="Phobius"/>
    </source>
</evidence>
<evidence type="ECO:0000256" key="2">
    <source>
        <dbReference type="SAM" id="SignalP"/>
    </source>
</evidence>
<keyword evidence="4" id="KW-1185">Reference proteome</keyword>
<dbReference type="AlphaFoldDB" id="A1K7B3"/>
<accession>A1K7B3</accession>
<evidence type="ECO:0000313" key="4">
    <source>
        <dbReference type="Proteomes" id="UP000002588"/>
    </source>
</evidence>
<proteinExistence type="predicted"/>
<keyword evidence="1" id="KW-0812">Transmembrane</keyword>
<dbReference type="EMBL" id="AM406670">
    <property type="protein sequence ID" value="CAL94718.1"/>
    <property type="molecule type" value="Genomic_DNA"/>
</dbReference>
<dbReference type="eggNOG" id="ENOG502ZS8R">
    <property type="taxonomic scope" value="Bacteria"/>
</dbReference>
<sequence>MTTWLQHVSRSLRQAALLTAFAVAGFAASGSASAVLITFDDLPLDTPVTDQYLSLGLLVEGGQIRESFGTPAESPIVSAPYALNDLLGPDLYLRFVGVLPTTVSMYVTAFFGDRIALTAFGPGGLADFHLTEGWAGLEENSTDPIPREFVQLSSPTGISLIHLGAFYFRRGDIYIDNLSFSSEAALSEPSALALAGGFPLWLAWVRARRRHNIKGLRTA</sequence>
<dbReference type="KEGG" id="azo:azo2101"/>
<feature type="transmembrane region" description="Helical" evidence="1">
    <location>
        <begin position="91"/>
        <end position="111"/>
    </location>
</feature>
<dbReference type="Proteomes" id="UP000002588">
    <property type="component" value="Chromosome"/>
</dbReference>
<dbReference type="HOGENOM" id="CLU_1259316_0_0_4"/>
<keyword evidence="1" id="KW-1133">Transmembrane helix</keyword>
<evidence type="ECO:0000313" key="3">
    <source>
        <dbReference type="EMBL" id="CAL94718.1"/>
    </source>
</evidence>
<gene>
    <name evidence="3" type="ordered locus">azo2101</name>
</gene>
<keyword evidence="2" id="KW-0732">Signal</keyword>
<feature type="chain" id="PRO_5002636086" evidence="2">
    <location>
        <begin position="35"/>
        <end position="219"/>
    </location>
</feature>